<evidence type="ECO:0000256" key="10">
    <source>
        <dbReference type="ARBA" id="ARBA00022989"/>
    </source>
</evidence>
<keyword evidence="5" id="KW-0053">Apoptosis</keyword>
<dbReference type="SUPFAM" id="SSF52540">
    <property type="entry name" value="P-loop containing nucleoside triphosphate hydrolases"/>
    <property type="match status" value="1"/>
</dbReference>
<dbReference type="EC" id="3.6.5.5" evidence="3"/>
<keyword evidence="7" id="KW-0999">Mitochondrion inner membrane</keyword>
<dbReference type="InParanoid" id="A0A7M7NY58"/>
<dbReference type="GO" id="GO:0005737">
    <property type="term" value="C:cytoplasm"/>
    <property type="evidence" value="ECO:0000318"/>
    <property type="project" value="GO_Central"/>
</dbReference>
<evidence type="ECO:0000256" key="15">
    <source>
        <dbReference type="ARBA" id="ARBA00023136"/>
    </source>
</evidence>
<dbReference type="GO" id="GO:0003924">
    <property type="term" value="F:GTPase activity"/>
    <property type="evidence" value="ECO:0000318"/>
    <property type="project" value="GO_Central"/>
</dbReference>
<dbReference type="FunFam" id="3.40.50.300:FF:000171">
    <property type="entry name" value="Dynamin-like 120 kDa protein, mitochondrial"/>
    <property type="match status" value="1"/>
</dbReference>
<accession>A0A7M7NY58</accession>
<dbReference type="InterPro" id="IPR022812">
    <property type="entry name" value="Dynamin"/>
</dbReference>
<evidence type="ECO:0000256" key="9">
    <source>
        <dbReference type="ARBA" id="ARBA00022946"/>
    </source>
</evidence>
<feature type="compositionally biased region" description="Polar residues" evidence="20">
    <location>
        <begin position="247"/>
        <end position="260"/>
    </location>
</feature>
<dbReference type="Pfam" id="PF00350">
    <property type="entry name" value="Dynamin_N"/>
    <property type="match status" value="1"/>
</dbReference>
<evidence type="ECO:0000256" key="20">
    <source>
        <dbReference type="SAM" id="MobiDB-lite"/>
    </source>
</evidence>
<keyword evidence="14" id="KW-0342">GTP-binding</keyword>
<evidence type="ECO:0000256" key="17">
    <source>
        <dbReference type="ARBA" id="ARBA00044791"/>
    </source>
</evidence>
<dbReference type="KEGG" id="spu:579796"/>
<evidence type="ECO:0000256" key="13">
    <source>
        <dbReference type="ARBA" id="ARBA00023128"/>
    </source>
</evidence>
<keyword evidence="4" id="KW-0812">Transmembrane</keyword>
<dbReference type="OMA" id="PYHIACF"/>
<evidence type="ECO:0000256" key="6">
    <source>
        <dbReference type="ARBA" id="ARBA00022741"/>
    </source>
</evidence>
<keyword evidence="9" id="KW-0809">Transit peptide</keyword>
<keyword evidence="13" id="KW-0496">Mitochondrion</keyword>
<organism evidence="22 23">
    <name type="scientific">Strongylocentrotus purpuratus</name>
    <name type="common">Purple sea urchin</name>
    <dbReference type="NCBI Taxonomy" id="7668"/>
    <lineage>
        <taxon>Eukaryota</taxon>
        <taxon>Metazoa</taxon>
        <taxon>Echinodermata</taxon>
        <taxon>Eleutherozoa</taxon>
        <taxon>Echinozoa</taxon>
        <taxon>Echinoidea</taxon>
        <taxon>Euechinoidea</taxon>
        <taxon>Echinacea</taxon>
        <taxon>Camarodonta</taxon>
        <taxon>Echinidea</taxon>
        <taxon>Strongylocentrotidae</taxon>
        <taxon>Strongylocentrotus</taxon>
    </lineage>
</organism>
<dbReference type="GO" id="GO:0005874">
    <property type="term" value="C:microtubule"/>
    <property type="evidence" value="ECO:0000318"/>
    <property type="project" value="GO_Central"/>
</dbReference>
<evidence type="ECO:0000256" key="5">
    <source>
        <dbReference type="ARBA" id="ARBA00022703"/>
    </source>
</evidence>
<keyword evidence="23" id="KW-1185">Reference proteome</keyword>
<evidence type="ECO:0000256" key="1">
    <source>
        <dbReference type="ARBA" id="ARBA00004434"/>
    </source>
</evidence>
<feature type="region of interest" description="Disordered" evidence="20">
    <location>
        <begin position="243"/>
        <end position="267"/>
    </location>
</feature>
<dbReference type="InterPro" id="IPR027417">
    <property type="entry name" value="P-loop_NTPase"/>
</dbReference>
<dbReference type="EnsemblMetazoa" id="XM_030987420">
    <property type="protein sequence ID" value="XP_030843280"/>
    <property type="gene ID" value="LOC579796"/>
</dbReference>
<dbReference type="PRINTS" id="PR00195">
    <property type="entry name" value="DYNAMIN"/>
</dbReference>
<evidence type="ECO:0000256" key="12">
    <source>
        <dbReference type="ARBA" id="ARBA00023121"/>
    </source>
</evidence>
<sequence>MNICARAKVKRRNGLREARYFPLNLVLFREESKIRMIRLLSGTFGPYSSNHLRRGVQNAVSKQTTQRNPFRPVALRPNNPINTMLAANYAGFTRVYVVLRPKVYVHEGSTRAMSMLPKITRLLRIRYLVIGSAVAGGTSLKMTYNSWKESIPDLSWVNDYFPDGSLMRDMSHEVRRFTAYMKLPETGWLKRTVESVKGLMPDLPDGSNPQIHVLGQGGPIPVTNSLLEGSGSKKAGPVMALKAGDAQDTSSASTPPSAQESQKERDELEKIKEEFLEAQLRYQREIDRLDKENKRLKKSLLSKGDKNAFGRKDKKSLIDMYSEVLDELSDFDTTYKMQDHLPRVVVVGDQSAGKTSVLEMIAQARIFPRGAGQMMTRAPVKVTLSEGPNHIAQFKDSGKEFDLTKESELKALRQEIEARMKGSVKEGQTISPEVISLSVRGPGIQRMVLVDLPGMISTVTTGMAADTKTSIQKMINGYMGNPNAIILCIQDGAIDAERSIVTDLVNEIDPTGKRTIFVLTKVDLAEKNHLNPNRIRQILDGRLFPMKALGYFAVVTGKGNTSDSIDSIKQYEEQFFRHSALFKSGVFKPSQLNTQNLSFAVSDCFWKMVRESVEQQADVYRASRYNLETEWKNTFPRLRELDRDELFERAKSEMLDEVMSLNEIKPKQWEETLSKLLWEGVSSHVFEGIYLPASQTLDAGAFNTIIDIKLKEWAEKVLPKTSIEVGSNTLVEEYSKLVEKSKSKKDHDTIFDDLKTAVKVESINRHQWMERAVENLKVIQFNALEDRSVPDRRQWDQAISFMETMIKQRLSATDKEIQKLIGPGSTERWVYWKRISQDETNRRLAKEELEKLLQAAGNHIPELTEDEQTTVKKNLQTKGVDVDNHLIQETWYPLFRKHFMHRSLHLANNCRKGFYHYQQGLNDSGIECHDIVLFWRMQRMLELTSNVLRQQIMNTEARRLSKEVKEVLDDFGDDRSTKVKLLTGRRVDLAEELSEFHSLYLSFISFICPRYI</sequence>
<keyword evidence="12" id="KW-0446">Lipid-binding</keyword>
<dbReference type="PROSITE" id="PS51718">
    <property type="entry name" value="G_DYNAMIN_2"/>
    <property type="match status" value="1"/>
</dbReference>
<dbReference type="InterPro" id="IPR001401">
    <property type="entry name" value="Dynamin_GTPase"/>
</dbReference>
<keyword evidence="11 19" id="KW-0175">Coiled coil</keyword>
<keyword evidence="16" id="KW-1015">Disulfide bond</keyword>
<dbReference type="InterPro" id="IPR045817">
    <property type="entry name" value="OPA1_C"/>
</dbReference>
<evidence type="ECO:0000256" key="3">
    <source>
        <dbReference type="ARBA" id="ARBA00011980"/>
    </source>
</evidence>
<dbReference type="FunCoup" id="A0A7M7NY58">
    <property type="interactions" value="2150"/>
</dbReference>
<dbReference type="GeneID" id="579796"/>
<dbReference type="CDD" id="cd08771">
    <property type="entry name" value="DLP_1"/>
    <property type="match status" value="1"/>
</dbReference>
<dbReference type="GO" id="GO:0005525">
    <property type="term" value="F:GTP binding"/>
    <property type="evidence" value="ECO:0007669"/>
    <property type="project" value="UniProtKB-KW"/>
</dbReference>
<name>A0A7M7NY58_STRPU</name>
<evidence type="ECO:0000313" key="23">
    <source>
        <dbReference type="Proteomes" id="UP000007110"/>
    </source>
</evidence>
<dbReference type="Proteomes" id="UP000007110">
    <property type="component" value="Unassembled WGS sequence"/>
</dbReference>
<dbReference type="InterPro" id="IPR030381">
    <property type="entry name" value="G_DYNAMIN_dom"/>
</dbReference>
<evidence type="ECO:0000256" key="11">
    <source>
        <dbReference type="ARBA" id="ARBA00023054"/>
    </source>
</evidence>
<dbReference type="PANTHER" id="PTHR11566">
    <property type="entry name" value="DYNAMIN"/>
    <property type="match status" value="1"/>
</dbReference>
<dbReference type="Gene3D" id="3.40.50.300">
    <property type="entry name" value="P-loop containing nucleotide triphosphate hydrolases"/>
    <property type="match status" value="1"/>
</dbReference>
<evidence type="ECO:0000256" key="19">
    <source>
        <dbReference type="SAM" id="Coils"/>
    </source>
</evidence>
<keyword evidence="6" id="KW-0547">Nucleotide-binding</keyword>
<dbReference type="GO" id="GO:0008289">
    <property type="term" value="F:lipid binding"/>
    <property type="evidence" value="ECO:0007669"/>
    <property type="project" value="UniProtKB-KW"/>
</dbReference>
<dbReference type="InterPro" id="IPR045063">
    <property type="entry name" value="Dynamin_N"/>
</dbReference>
<comment type="catalytic activity">
    <reaction evidence="18">
        <text>GTP + H2O = GDP + phosphate + H(+)</text>
        <dbReference type="Rhea" id="RHEA:19669"/>
        <dbReference type="ChEBI" id="CHEBI:15377"/>
        <dbReference type="ChEBI" id="CHEBI:15378"/>
        <dbReference type="ChEBI" id="CHEBI:37565"/>
        <dbReference type="ChEBI" id="CHEBI:43474"/>
        <dbReference type="ChEBI" id="CHEBI:58189"/>
        <dbReference type="EC" id="3.6.5.5"/>
    </reaction>
</comment>
<feature type="coiled-coil region" evidence="19">
    <location>
        <begin position="835"/>
        <end position="866"/>
    </location>
</feature>
<keyword evidence="10" id="KW-1133">Transmembrane helix</keyword>
<protein>
    <recommendedName>
        <fullName evidence="17">Dynamin-like GTPase OPA1, mitochondrial</fullName>
        <ecNumber evidence="3">3.6.5.5</ecNumber>
    </recommendedName>
</protein>
<feature type="domain" description="Dynamin-type G" evidence="21">
    <location>
        <begin position="338"/>
        <end position="614"/>
    </location>
</feature>
<dbReference type="GO" id="GO:0005758">
    <property type="term" value="C:mitochondrial intermembrane space"/>
    <property type="evidence" value="ECO:0000318"/>
    <property type="project" value="GO_Central"/>
</dbReference>
<proteinExistence type="predicted"/>
<dbReference type="AlphaFoldDB" id="A0A7M7NY58"/>
<dbReference type="CTD" id="4976"/>
<keyword evidence="8" id="KW-0378">Hydrolase</keyword>
<evidence type="ECO:0000259" key="21">
    <source>
        <dbReference type="PROSITE" id="PS51718"/>
    </source>
</evidence>
<dbReference type="SMART" id="SM00053">
    <property type="entry name" value="DYNc"/>
    <property type="match status" value="1"/>
</dbReference>
<reference evidence="22" key="2">
    <citation type="submission" date="2021-01" db="UniProtKB">
        <authorList>
            <consortium name="EnsemblMetazoa"/>
        </authorList>
    </citation>
    <scope>IDENTIFICATION</scope>
</reference>
<reference evidence="23" key="1">
    <citation type="submission" date="2015-02" db="EMBL/GenBank/DDBJ databases">
        <title>Genome sequencing for Strongylocentrotus purpuratus.</title>
        <authorList>
            <person name="Murali S."/>
            <person name="Liu Y."/>
            <person name="Vee V."/>
            <person name="English A."/>
            <person name="Wang M."/>
            <person name="Skinner E."/>
            <person name="Han Y."/>
            <person name="Muzny D.M."/>
            <person name="Worley K.C."/>
            <person name="Gibbs R.A."/>
        </authorList>
    </citation>
    <scope>NUCLEOTIDE SEQUENCE</scope>
</reference>
<evidence type="ECO:0000256" key="18">
    <source>
        <dbReference type="ARBA" id="ARBA00048040"/>
    </source>
</evidence>
<dbReference type="GO" id="GO:0005743">
    <property type="term" value="C:mitochondrial inner membrane"/>
    <property type="evidence" value="ECO:0007669"/>
    <property type="project" value="UniProtKB-SubCell"/>
</dbReference>
<dbReference type="GO" id="GO:0006915">
    <property type="term" value="P:apoptotic process"/>
    <property type="evidence" value="ECO:0007669"/>
    <property type="project" value="UniProtKB-KW"/>
</dbReference>
<dbReference type="Pfam" id="PF19434">
    <property type="entry name" value="OPA1_C"/>
    <property type="match status" value="1"/>
</dbReference>
<keyword evidence="15" id="KW-0472">Membrane</keyword>
<evidence type="ECO:0000256" key="14">
    <source>
        <dbReference type="ARBA" id="ARBA00023134"/>
    </source>
</evidence>
<dbReference type="PANTHER" id="PTHR11566:SF67">
    <property type="entry name" value="DYNAMIN-LIKE 120 KDA PROTEIN, MITOCHONDRIAL"/>
    <property type="match status" value="1"/>
</dbReference>
<evidence type="ECO:0000256" key="4">
    <source>
        <dbReference type="ARBA" id="ARBA00022692"/>
    </source>
</evidence>
<evidence type="ECO:0000256" key="2">
    <source>
        <dbReference type="ARBA" id="ARBA00004569"/>
    </source>
</evidence>
<dbReference type="GO" id="GO:0008017">
    <property type="term" value="F:microtubule binding"/>
    <property type="evidence" value="ECO:0000318"/>
    <property type="project" value="GO_Central"/>
</dbReference>
<evidence type="ECO:0000256" key="16">
    <source>
        <dbReference type="ARBA" id="ARBA00023157"/>
    </source>
</evidence>
<comment type="subcellular location">
    <subcellularLocation>
        <location evidence="1">Mitochondrion inner membrane</location>
        <topology evidence="1">Single-pass membrane protein</topology>
    </subcellularLocation>
    <subcellularLocation>
        <location evidence="2">Mitochondrion intermembrane space</location>
    </subcellularLocation>
</comment>
<evidence type="ECO:0000313" key="22">
    <source>
        <dbReference type="EnsemblMetazoa" id="XP_030843280"/>
    </source>
</evidence>
<dbReference type="GO" id="GO:0016559">
    <property type="term" value="P:peroxisome fission"/>
    <property type="evidence" value="ECO:0000318"/>
    <property type="project" value="GO_Central"/>
</dbReference>
<dbReference type="GO" id="GO:0008053">
    <property type="term" value="P:mitochondrial fusion"/>
    <property type="evidence" value="ECO:0000318"/>
    <property type="project" value="GO_Central"/>
</dbReference>
<evidence type="ECO:0000256" key="8">
    <source>
        <dbReference type="ARBA" id="ARBA00022801"/>
    </source>
</evidence>
<dbReference type="OrthoDB" id="415706at2759"/>
<evidence type="ECO:0000256" key="7">
    <source>
        <dbReference type="ARBA" id="ARBA00022792"/>
    </source>
</evidence>
<dbReference type="RefSeq" id="XP_030843280.1">
    <property type="nucleotide sequence ID" value="XM_030987420.1"/>
</dbReference>
<dbReference type="GO" id="GO:0031966">
    <property type="term" value="C:mitochondrial membrane"/>
    <property type="evidence" value="ECO:0000318"/>
    <property type="project" value="GO_Central"/>
</dbReference>